<keyword evidence="2" id="KW-0677">Repeat</keyword>
<keyword evidence="3" id="KW-0325">Glycoprotein</keyword>
<organism evidence="7 8">
    <name type="scientific">Pelagomonas calceolata</name>
    <dbReference type="NCBI Taxonomy" id="35677"/>
    <lineage>
        <taxon>Eukaryota</taxon>
        <taxon>Sar</taxon>
        <taxon>Stramenopiles</taxon>
        <taxon>Ochrophyta</taxon>
        <taxon>Pelagophyceae</taxon>
        <taxon>Pelagomonadales</taxon>
        <taxon>Pelagomonadaceae</taxon>
        <taxon>Pelagomonas</taxon>
    </lineage>
</organism>
<dbReference type="InterPro" id="IPR013517">
    <property type="entry name" value="FG-GAP"/>
</dbReference>
<evidence type="ECO:0000256" key="4">
    <source>
        <dbReference type="PROSITE-ProRule" id="PRU00803"/>
    </source>
</evidence>
<dbReference type="InterPro" id="IPR036278">
    <property type="entry name" value="Sialidase_sf"/>
</dbReference>
<evidence type="ECO:0000256" key="2">
    <source>
        <dbReference type="ARBA" id="ARBA00022737"/>
    </source>
</evidence>
<dbReference type="InterPro" id="IPR028994">
    <property type="entry name" value="Integrin_alpha_N"/>
</dbReference>
<evidence type="ECO:0000313" key="8">
    <source>
        <dbReference type="Proteomes" id="UP000789595"/>
    </source>
</evidence>
<dbReference type="CDD" id="cd15482">
    <property type="entry name" value="Sialidase_non-viral"/>
    <property type="match status" value="1"/>
</dbReference>
<gene>
    <name evidence="7" type="ORF">PECAL_1P11490</name>
</gene>
<accession>A0A8J2WE67</accession>
<dbReference type="AlphaFoldDB" id="A0A8J2WE67"/>
<evidence type="ECO:0000256" key="5">
    <source>
        <dbReference type="SAM" id="MobiDB-lite"/>
    </source>
</evidence>
<feature type="repeat" description="FG-GAP" evidence="4">
    <location>
        <begin position="205"/>
        <end position="258"/>
    </location>
</feature>
<dbReference type="PANTHER" id="PTHR36220:SF1">
    <property type="entry name" value="GAMMA TUBULIN COMPLEX COMPONENT C-TERMINAL DOMAIN-CONTAINING PROTEIN"/>
    <property type="match status" value="1"/>
</dbReference>
<feature type="repeat" description="FG-GAP" evidence="4">
    <location>
        <begin position="311"/>
        <end position="365"/>
    </location>
</feature>
<evidence type="ECO:0000313" key="7">
    <source>
        <dbReference type="EMBL" id="CAH0364770.1"/>
    </source>
</evidence>
<evidence type="ECO:0000256" key="6">
    <source>
        <dbReference type="SAM" id="SignalP"/>
    </source>
</evidence>
<dbReference type="Pfam" id="PF14312">
    <property type="entry name" value="FG-GAP_2"/>
    <property type="match status" value="7"/>
</dbReference>
<sequence>MLAVALFIAAGPPNAWALLVPARRVTRGSNRILSEATLAQLKLVASDAAEGARFGYSVAIDGDTLVVGAYAMDSDTGSVYVFRTSDGGATYGQVAKLTASDAAGDKFGYSVAVVDGATIVVGAPNGEAAYVFRTTDGGATYDEIAKLTPSDGAAGFFGGSVALAGGTVVVGAYADDDGSFLSAKTKSGSAYVFRTSDGGATYGEVAKLTASDAAKDDYFGYSVAIDGATIVVGAYYYGSNNWKGSTYVFQTSDGGATYGQVAKLTASDAVAGDYFGWSVAVDGATIVVGAPNGEAAYVFRTTDGGATYDQLAKLTASDAAEGDRFGCSVAIDGNTVVVGSPHDDDAGAWSGSAYVFRTTNDGATYGQMAKLTASDGNIGDYFGWSVAISNGTVVAGAYDYYGSGSAYVSSPQPTPTAQPTVSPQPTSNALGSDAATRTGPLLALLVAAVLAL</sequence>
<evidence type="ECO:0000256" key="1">
    <source>
        <dbReference type="ARBA" id="ARBA00022729"/>
    </source>
</evidence>
<keyword evidence="1 6" id="KW-0732">Signal</keyword>
<feature type="compositionally biased region" description="Low complexity" evidence="5">
    <location>
        <begin position="409"/>
        <end position="427"/>
    </location>
</feature>
<name>A0A8J2WE67_9STRA</name>
<feature type="repeat" description="FG-GAP" evidence="4">
    <location>
        <begin position="40"/>
        <end position="91"/>
    </location>
</feature>
<dbReference type="SMART" id="SM00191">
    <property type="entry name" value="Int_alpha"/>
    <property type="match status" value="7"/>
</dbReference>
<proteinExistence type="predicted"/>
<dbReference type="SUPFAM" id="SSF50939">
    <property type="entry name" value="Sialidases"/>
    <property type="match status" value="1"/>
</dbReference>
<feature type="region of interest" description="Disordered" evidence="5">
    <location>
        <begin position="409"/>
        <end position="433"/>
    </location>
</feature>
<dbReference type="Gene3D" id="2.130.10.130">
    <property type="entry name" value="Integrin alpha, N-terminal"/>
    <property type="match status" value="3"/>
</dbReference>
<dbReference type="InterPro" id="IPR013519">
    <property type="entry name" value="Int_alpha_beta-p"/>
</dbReference>
<dbReference type="Proteomes" id="UP000789595">
    <property type="component" value="Unassembled WGS sequence"/>
</dbReference>
<reference evidence="7" key="1">
    <citation type="submission" date="2021-11" db="EMBL/GenBank/DDBJ databases">
        <authorList>
            <consortium name="Genoscope - CEA"/>
            <person name="William W."/>
        </authorList>
    </citation>
    <scope>NUCLEOTIDE SEQUENCE</scope>
</reference>
<dbReference type="OrthoDB" id="188207at2759"/>
<protein>
    <submittedName>
        <fullName evidence="7">Uncharacterized protein</fullName>
    </submittedName>
</protein>
<dbReference type="PANTHER" id="PTHR36220">
    <property type="entry name" value="UNNAMED PRODUCT"/>
    <property type="match status" value="1"/>
</dbReference>
<dbReference type="EMBL" id="CAKKNE010000001">
    <property type="protein sequence ID" value="CAH0364770.1"/>
    <property type="molecule type" value="Genomic_DNA"/>
</dbReference>
<feature type="chain" id="PRO_5035191311" evidence="6">
    <location>
        <begin position="18"/>
        <end position="452"/>
    </location>
</feature>
<dbReference type="PROSITE" id="PS51470">
    <property type="entry name" value="FG_GAP"/>
    <property type="match status" value="3"/>
</dbReference>
<comment type="caution">
    <text evidence="7">The sequence shown here is derived from an EMBL/GenBank/DDBJ whole genome shotgun (WGS) entry which is preliminary data.</text>
</comment>
<feature type="signal peptide" evidence="6">
    <location>
        <begin position="1"/>
        <end position="17"/>
    </location>
</feature>
<evidence type="ECO:0000256" key="3">
    <source>
        <dbReference type="ARBA" id="ARBA00023180"/>
    </source>
</evidence>
<keyword evidence="8" id="KW-1185">Reference proteome</keyword>